<dbReference type="EMBL" id="JAWWNJ010000134">
    <property type="protein sequence ID" value="KAK6984889.1"/>
    <property type="molecule type" value="Genomic_DNA"/>
</dbReference>
<dbReference type="Gene3D" id="3.80.10.10">
    <property type="entry name" value="Ribonuclease Inhibitor"/>
    <property type="match status" value="1"/>
</dbReference>
<dbReference type="SUPFAM" id="SSF52113">
    <property type="entry name" value="BRCT domain"/>
    <property type="match status" value="2"/>
</dbReference>
<reference evidence="2 3" key="1">
    <citation type="journal article" date="2024" name="J Genomics">
        <title>Draft genome sequencing and assembly of Favolaschia claudopus CIRM-BRFM 2984 isolated from oak limbs.</title>
        <authorList>
            <person name="Navarro D."/>
            <person name="Drula E."/>
            <person name="Chaduli D."/>
            <person name="Cazenave R."/>
            <person name="Ahrendt S."/>
            <person name="Wang J."/>
            <person name="Lipzen A."/>
            <person name="Daum C."/>
            <person name="Barry K."/>
            <person name="Grigoriev I.V."/>
            <person name="Favel A."/>
            <person name="Rosso M.N."/>
            <person name="Martin F."/>
        </authorList>
    </citation>
    <scope>NUCLEOTIDE SEQUENCE [LARGE SCALE GENOMIC DNA]</scope>
    <source>
        <strain evidence="2 3">CIRM-BRFM 2984</strain>
    </source>
</reference>
<sequence length="672" mass="76464">MAAATQPIFTGMVYYIDPHTSNWDLVVFSLDENDAEETTKHADATRIIVDRLHYSRYEPSRCRGIFVTPEWVYASVKCGAKRPSEYYSPDPAMFFSSIVVTAYRMCAADERFIYESVSLFGGQYTPTLTDDTTHLVVDPTSAAGSDFYHAEFRPIVVSSHWIRDCIANHAPLPVTDYLLLPQDASNSDAEQLCALQRFVHKFLNSGSNTEYLDGYLSTTEAPFPSLPFEIMAEIFIVFRDDALDEELPCLTDMQAVSQVCRRWRDVSLAIPELWARIPLNFHSNNHFARLKNLLTLWLERSTPRPLALTIRSCYPDTENPIIQFLLCHARRIRELSLDIPAAHYLPLFSAPAGSFPLLQRLSVTVIDKCDATYDPQSNLSRHQYFCLPYEGWGGCSDGPILWEDTPAAAFACFQHLPSLHSIRVEGSAFTNLDCRMFALDWSTLTDVDLEFVALDVVQTAYLLPQLTHVECLKFATDPDEGISVPAMSAVLERLTTLNWNNLDIDDVSLFEQLTLPRLISLDLRDASWQSLHLLHSHSRLKLQKLSLVFVSIELARLKTLLREMPSLVDLGLYRTHGVDLTEELFRFFMYHRNDNPVLPNLRYLVLTPGEPACPGSEVAMVEMLESRWRLTPLKKVRISPREEQGASLDAHSDIRRRIVRLVEEGLELTYND</sequence>
<evidence type="ECO:0000259" key="1">
    <source>
        <dbReference type="PROSITE" id="PS50172"/>
    </source>
</evidence>
<dbReference type="CDD" id="cd00027">
    <property type="entry name" value="BRCT"/>
    <property type="match status" value="1"/>
</dbReference>
<dbReference type="Proteomes" id="UP001362999">
    <property type="component" value="Unassembled WGS sequence"/>
</dbReference>
<keyword evidence="3" id="KW-1185">Reference proteome</keyword>
<accession>A0AAV9ZKY8</accession>
<dbReference type="InterPro" id="IPR036047">
    <property type="entry name" value="F-box-like_dom_sf"/>
</dbReference>
<dbReference type="SUPFAM" id="SSF81383">
    <property type="entry name" value="F-box domain"/>
    <property type="match status" value="1"/>
</dbReference>
<comment type="caution">
    <text evidence="2">The sequence shown here is derived from an EMBL/GenBank/DDBJ whole genome shotgun (WGS) entry which is preliminary data.</text>
</comment>
<dbReference type="PANTHER" id="PTHR47667:SF1">
    <property type="entry name" value="REGULATOR OF TY1 TRANSPOSITION PROTEIN 107"/>
    <property type="match status" value="1"/>
</dbReference>
<dbReference type="InterPro" id="IPR032675">
    <property type="entry name" value="LRR_dom_sf"/>
</dbReference>
<protein>
    <recommendedName>
        <fullName evidence="1">BRCT domain-containing protein</fullName>
    </recommendedName>
</protein>
<evidence type="ECO:0000313" key="3">
    <source>
        <dbReference type="Proteomes" id="UP001362999"/>
    </source>
</evidence>
<dbReference type="PANTHER" id="PTHR47667">
    <property type="entry name" value="REGULATOR OF TY1 TRANSPOSITION PROTEIN 107"/>
    <property type="match status" value="1"/>
</dbReference>
<name>A0AAV9ZKY8_9AGAR</name>
<dbReference type="InterPro" id="IPR001810">
    <property type="entry name" value="F-box_dom"/>
</dbReference>
<dbReference type="InterPro" id="IPR053036">
    <property type="entry name" value="CellCycle_DNARepair_Reg"/>
</dbReference>
<dbReference type="Pfam" id="PF00533">
    <property type="entry name" value="BRCT"/>
    <property type="match status" value="1"/>
</dbReference>
<dbReference type="Pfam" id="PF12937">
    <property type="entry name" value="F-box-like"/>
    <property type="match status" value="1"/>
</dbReference>
<proteinExistence type="predicted"/>
<evidence type="ECO:0000313" key="2">
    <source>
        <dbReference type="EMBL" id="KAK6984889.1"/>
    </source>
</evidence>
<dbReference type="InterPro" id="IPR001357">
    <property type="entry name" value="BRCT_dom"/>
</dbReference>
<dbReference type="Gene3D" id="3.40.50.10190">
    <property type="entry name" value="BRCT domain"/>
    <property type="match status" value="1"/>
</dbReference>
<dbReference type="Gene3D" id="1.20.1280.50">
    <property type="match status" value="1"/>
</dbReference>
<gene>
    <name evidence="2" type="ORF">R3P38DRAFT_3292251</name>
</gene>
<dbReference type="InterPro" id="IPR036420">
    <property type="entry name" value="BRCT_dom_sf"/>
</dbReference>
<dbReference type="AlphaFoldDB" id="A0AAV9ZKY8"/>
<dbReference type="SUPFAM" id="SSF52058">
    <property type="entry name" value="L domain-like"/>
    <property type="match status" value="1"/>
</dbReference>
<feature type="domain" description="BRCT" evidence="1">
    <location>
        <begin position="97"/>
        <end position="179"/>
    </location>
</feature>
<organism evidence="2 3">
    <name type="scientific">Favolaschia claudopus</name>
    <dbReference type="NCBI Taxonomy" id="2862362"/>
    <lineage>
        <taxon>Eukaryota</taxon>
        <taxon>Fungi</taxon>
        <taxon>Dikarya</taxon>
        <taxon>Basidiomycota</taxon>
        <taxon>Agaricomycotina</taxon>
        <taxon>Agaricomycetes</taxon>
        <taxon>Agaricomycetidae</taxon>
        <taxon>Agaricales</taxon>
        <taxon>Marasmiineae</taxon>
        <taxon>Mycenaceae</taxon>
        <taxon>Favolaschia</taxon>
    </lineage>
</organism>
<dbReference type="PROSITE" id="PS50172">
    <property type="entry name" value="BRCT"/>
    <property type="match status" value="1"/>
</dbReference>